<evidence type="ECO:0000259" key="6">
    <source>
        <dbReference type="Pfam" id="PF01694"/>
    </source>
</evidence>
<evidence type="ECO:0000313" key="7">
    <source>
        <dbReference type="EMBL" id="QGA66047.1"/>
    </source>
</evidence>
<comment type="subcellular location">
    <subcellularLocation>
        <location evidence="1">Membrane</location>
        <topology evidence="1">Multi-pass membrane protein</topology>
    </subcellularLocation>
</comment>
<keyword evidence="8" id="KW-1185">Reference proteome</keyword>
<proteinExistence type="predicted"/>
<reference evidence="7 8" key="1">
    <citation type="submission" date="2019-10" db="EMBL/GenBank/DDBJ databases">
        <title>Vibrio sp. nov., isolated from Coralline algae surface.</title>
        <authorList>
            <person name="Geng Y."/>
            <person name="Zhang X."/>
        </authorList>
    </citation>
    <scope>NUCLEOTIDE SEQUENCE [LARGE SCALE GENOMIC DNA]</scope>
    <source>
        <strain evidence="7 8">SM1977</strain>
    </source>
</reference>
<gene>
    <name evidence="7" type="primary">rrtA</name>
    <name evidence="7" type="ORF">GFB47_07405</name>
</gene>
<dbReference type="SUPFAM" id="SSF144091">
    <property type="entry name" value="Rhomboid-like"/>
    <property type="match status" value="1"/>
</dbReference>
<feature type="transmembrane region" description="Helical" evidence="5">
    <location>
        <begin position="144"/>
        <end position="170"/>
    </location>
</feature>
<feature type="domain" description="Peptidase S54 rhomboid" evidence="6">
    <location>
        <begin position="29"/>
        <end position="169"/>
    </location>
</feature>
<evidence type="ECO:0000256" key="1">
    <source>
        <dbReference type="ARBA" id="ARBA00004141"/>
    </source>
</evidence>
<keyword evidence="7" id="KW-0378">Hydrolase</keyword>
<feature type="transmembrane region" description="Helical" evidence="5">
    <location>
        <begin position="69"/>
        <end position="86"/>
    </location>
</feature>
<feature type="transmembrane region" description="Helical" evidence="5">
    <location>
        <begin position="44"/>
        <end position="62"/>
    </location>
</feature>
<dbReference type="PANTHER" id="PTHR43731:SF16">
    <property type="entry name" value="RHOMBOSORTASE"/>
    <property type="match status" value="1"/>
</dbReference>
<dbReference type="GO" id="GO:0004252">
    <property type="term" value="F:serine-type endopeptidase activity"/>
    <property type="evidence" value="ECO:0007669"/>
    <property type="project" value="InterPro"/>
</dbReference>
<dbReference type="Gene3D" id="1.20.1540.10">
    <property type="entry name" value="Rhomboid-like"/>
    <property type="match status" value="1"/>
</dbReference>
<accession>A0A5Q0TLX1</accession>
<name>A0A5Q0TLX1_9VIBR</name>
<evidence type="ECO:0000256" key="4">
    <source>
        <dbReference type="ARBA" id="ARBA00023136"/>
    </source>
</evidence>
<dbReference type="GO" id="GO:0016020">
    <property type="term" value="C:membrane"/>
    <property type="evidence" value="ECO:0007669"/>
    <property type="project" value="UniProtKB-SubCell"/>
</dbReference>
<dbReference type="InterPro" id="IPR035952">
    <property type="entry name" value="Rhomboid-like_sf"/>
</dbReference>
<dbReference type="Proteomes" id="UP000348942">
    <property type="component" value="Chromosome 1"/>
</dbReference>
<dbReference type="EC" id="3.4.21.-" evidence="7"/>
<keyword evidence="2 5" id="KW-0812">Transmembrane</keyword>
<evidence type="ECO:0000256" key="2">
    <source>
        <dbReference type="ARBA" id="ARBA00022692"/>
    </source>
</evidence>
<dbReference type="Pfam" id="PF01694">
    <property type="entry name" value="Rhomboid"/>
    <property type="match status" value="1"/>
</dbReference>
<dbReference type="AlphaFoldDB" id="A0A5Q0TLX1"/>
<dbReference type="InterPro" id="IPR023826">
    <property type="entry name" value="Rhom-like_SP_proteobac"/>
</dbReference>
<dbReference type="NCBIfam" id="TIGR03902">
    <property type="entry name" value="rhom_GG_sort"/>
    <property type="match status" value="1"/>
</dbReference>
<dbReference type="PANTHER" id="PTHR43731">
    <property type="entry name" value="RHOMBOID PROTEASE"/>
    <property type="match status" value="1"/>
</dbReference>
<dbReference type="InterPro" id="IPR022764">
    <property type="entry name" value="Peptidase_S54_rhomboid_dom"/>
</dbReference>
<sequence length="184" mass="20137">MIISAVMALFQLPTLHNWMLWDSHLIAGGQVWRIVTGNFTHTNLYHLGMNMAGLWLISYIFRAEFTIRTYTAVLLLLCLSVGSLLLLTSIQVYVGLSGVLHGLFGFYAIKEWRQGRKASLLLAIGLAVKITWEQCFGSPTGSEALIGAGVAINAHLFGSLTGLILALCFTHPAFVSTKKRLGIS</sequence>
<dbReference type="InterPro" id="IPR050925">
    <property type="entry name" value="Rhomboid_protease_S54"/>
</dbReference>
<keyword evidence="3 5" id="KW-1133">Transmembrane helix</keyword>
<organism evidence="7 8">
    <name type="scientific">Vibrio algicola</name>
    <dbReference type="NCBI Taxonomy" id="2662262"/>
    <lineage>
        <taxon>Bacteria</taxon>
        <taxon>Pseudomonadati</taxon>
        <taxon>Pseudomonadota</taxon>
        <taxon>Gammaproteobacteria</taxon>
        <taxon>Vibrionales</taxon>
        <taxon>Vibrionaceae</taxon>
        <taxon>Vibrio</taxon>
    </lineage>
</organism>
<evidence type="ECO:0000256" key="5">
    <source>
        <dbReference type="SAM" id="Phobius"/>
    </source>
</evidence>
<evidence type="ECO:0000313" key="8">
    <source>
        <dbReference type="Proteomes" id="UP000348942"/>
    </source>
</evidence>
<protein>
    <submittedName>
        <fullName evidence="7">Rhombosortase</fullName>
        <ecNumber evidence="7">3.4.21.-</ecNumber>
    </submittedName>
</protein>
<evidence type="ECO:0000256" key="3">
    <source>
        <dbReference type="ARBA" id="ARBA00022989"/>
    </source>
</evidence>
<keyword evidence="4 5" id="KW-0472">Membrane</keyword>
<dbReference type="EMBL" id="CP045699">
    <property type="protein sequence ID" value="QGA66047.1"/>
    <property type="molecule type" value="Genomic_DNA"/>
</dbReference>